<protein>
    <recommendedName>
        <fullName evidence="2">diguanylate cyclase</fullName>
        <ecNumber evidence="2">2.7.7.65</ecNumber>
    </recommendedName>
</protein>
<feature type="transmembrane region" description="Helical" evidence="4">
    <location>
        <begin position="324"/>
        <end position="346"/>
    </location>
</feature>
<evidence type="ECO:0000313" key="7">
    <source>
        <dbReference type="Proteomes" id="UP000291822"/>
    </source>
</evidence>
<dbReference type="InterPro" id="IPR000160">
    <property type="entry name" value="GGDEF_dom"/>
</dbReference>
<dbReference type="SMART" id="SM00267">
    <property type="entry name" value="GGDEF"/>
    <property type="match status" value="1"/>
</dbReference>
<dbReference type="FunFam" id="3.30.70.270:FF:000001">
    <property type="entry name" value="Diguanylate cyclase domain protein"/>
    <property type="match status" value="1"/>
</dbReference>
<dbReference type="AlphaFoldDB" id="A0A4R0Z0A6"/>
<dbReference type="Pfam" id="PF00990">
    <property type="entry name" value="GGDEF"/>
    <property type="match status" value="1"/>
</dbReference>
<evidence type="ECO:0000259" key="5">
    <source>
        <dbReference type="PROSITE" id="PS50887"/>
    </source>
</evidence>
<name>A0A4R0Z0A6_9GAMM</name>
<dbReference type="Gene3D" id="3.30.70.270">
    <property type="match status" value="1"/>
</dbReference>
<proteinExistence type="predicted"/>
<dbReference type="GO" id="GO:0052621">
    <property type="term" value="F:diguanylate cyclase activity"/>
    <property type="evidence" value="ECO:0007669"/>
    <property type="project" value="UniProtKB-EC"/>
</dbReference>
<dbReference type="NCBIfam" id="TIGR00254">
    <property type="entry name" value="GGDEF"/>
    <property type="match status" value="1"/>
</dbReference>
<dbReference type="Proteomes" id="UP000291822">
    <property type="component" value="Unassembled WGS sequence"/>
</dbReference>
<reference evidence="6 7" key="1">
    <citation type="submission" date="2019-02" db="EMBL/GenBank/DDBJ databases">
        <title>Dyella amyloliquefaciens sp. nov., isolated from forest soil.</title>
        <authorList>
            <person name="Gao Z.-H."/>
            <person name="Qiu L.-H."/>
        </authorList>
    </citation>
    <scope>NUCLEOTIDE SEQUENCE [LARGE SCALE GENOMIC DNA]</scope>
    <source>
        <strain evidence="6 7">KACC 12747</strain>
    </source>
</reference>
<dbReference type="CDD" id="cd01949">
    <property type="entry name" value="GGDEF"/>
    <property type="match status" value="1"/>
</dbReference>
<evidence type="ECO:0000313" key="6">
    <source>
        <dbReference type="EMBL" id="TCI13054.1"/>
    </source>
</evidence>
<dbReference type="Gene3D" id="6.10.340.10">
    <property type="match status" value="1"/>
</dbReference>
<dbReference type="InterPro" id="IPR050469">
    <property type="entry name" value="Diguanylate_Cyclase"/>
</dbReference>
<organism evidence="6 7">
    <name type="scientific">Dyella soli</name>
    <dbReference type="NCBI Taxonomy" id="522319"/>
    <lineage>
        <taxon>Bacteria</taxon>
        <taxon>Pseudomonadati</taxon>
        <taxon>Pseudomonadota</taxon>
        <taxon>Gammaproteobacteria</taxon>
        <taxon>Lysobacterales</taxon>
        <taxon>Rhodanobacteraceae</taxon>
        <taxon>Dyella</taxon>
    </lineage>
</organism>
<feature type="transmembrane region" description="Helical" evidence="4">
    <location>
        <begin position="15"/>
        <end position="34"/>
    </location>
</feature>
<dbReference type="InterPro" id="IPR043128">
    <property type="entry name" value="Rev_trsase/Diguanyl_cyclase"/>
</dbReference>
<dbReference type="SUPFAM" id="SSF55073">
    <property type="entry name" value="Nucleotide cyclase"/>
    <property type="match status" value="1"/>
</dbReference>
<evidence type="ECO:0000256" key="3">
    <source>
        <dbReference type="ARBA" id="ARBA00034247"/>
    </source>
</evidence>
<dbReference type="EMBL" id="SJTG01000001">
    <property type="protein sequence ID" value="TCI13054.1"/>
    <property type="molecule type" value="Genomic_DNA"/>
</dbReference>
<feature type="domain" description="GGDEF" evidence="5">
    <location>
        <begin position="449"/>
        <end position="582"/>
    </location>
</feature>
<keyword evidence="4" id="KW-0472">Membrane</keyword>
<keyword evidence="4" id="KW-1133">Transmembrane helix</keyword>
<comment type="catalytic activity">
    <reaction evidence="3">
        <text>2 GTP = 3',3'-c-di-GMP + 2 diphosphate</text>
        <dbReference type="Rhea" id="RHEA:24898"/>
        <dbReference type="ChEBI" id="CHEBI:33019"/>
        <dbReference type="ChEBI" id="CHEBI:37565"/>
        <dbReference type="ChEBI" id="CHEBI:58805"/>
        <dbReference type="EC" id="2.7.7.65"/>
    </reaction>
</comment>
<evidence type="ECO:0000256" key="1">
    <source>
        <dbReference type="ARBA" id="ARBA00001946"/>
    </source>
</evidence>
<keyword evidence="4" id="KW-0812">Transmembrane</keyword>
<dbReference type="PANTHER" id="PTHR45138:SF9">
    <property type="entry name" value="DIGUANYLATE CYCLASE DGCM-RELATED"/>
    <property type="match status" value="1"/>
</dbReference>
<gene>
    <name evidence="6" type="ORF">EZM97_07060</name>
</gene>
<sequence length="582" mass="64916">MSEASTKSDSINRRFRHIVITIYLVVLAVVVWLFSLQWTGFRDANEARHEYRAVQAAMRAMADVSLERRPVYTVMMVDELPMAQRLDTLRQARSVTDARMAELGNALRDPSCIHCVELLPAWESASRQLADARKNLDALVGKPVRDLSDDELLDGFTRLSDVIPLLSGIADAGSFGVIRENADVQSYLMAARLAALIRAHAGVLPSEFAPALVRHRASTPHELSRIAGTLAKIDQLHQLLIPSIKVLPPSLQSGYATLNREFFGEGLTFIGKLEGDITQPDGVDMTPMQLAERYGGRLVPIDRFRDEALFLANQRIERSQRSHLLLLISSGLFALALTAILLVMTWRFREHVIQPFVDARRFILGVASGNLRMKLPQGSHGSEVAELFSALNVLRENDVKRLHLEQERKRLIGELRSMAETDPLTGLLNRRALEERAQVLLNDKRGTEPLVALIAMDIDHFKSVNDTWGHESGDRALLRLASVCRESVRAEDIVARLGGEEFAIMLRVQTPADARSLADKLRDRLHEEIIDTEEGASFRITSSFGVAHATRDGAADLAELLRVADGLLYQAKKNGRDRVEMQ</sequence>
<evidence type="ECO:0000256" key="4">
    <source>
        <dbReference type="SAM" id="Phobius"/>
    </source>
</evidence>
<comment type="cofactor">
    <cofactor evidence="1">
        <name>Mg(2+)</name>
        <dbReference type="ChEBI" id="CHEBI:18420"/>
    </cofactor>
</comment>
<dbReference type="PROSITE" id="PS50887">
    <property type="entry name" value="GGDEF"/>
    <property type="match status" value="1"/>
</dbReference>
<dbReference type="EC" id="2.7.7.65" evidence="2"/>
<dbReference type="InterPro" id="IPR029787">
    <property type="entry name" value="Nucleotide_cyclase"/>
</dbReference>
<dbReference type="PANTHER" id="PTHR45138">
    <property type="entry name" value="REGULATORY COMPONENTS OF SENSORY TRANSDUCTION SYSTEM"/>
    <property type="match status" value="1"/>
</dbReference>
<evidence type="ECO:0000256" key="2">
    <source>
        <dbReference type="ARBA" id="ARBA00012528"/>
    </source>
</evidence>
<dbReference type="RefSeq" id="WP_131150162.1">
    <property type="nucleotide sequence ID" value="NZ_SJTG01000001.1"/>
</dbReference>
<comment type="caution">
    <text evidence="6">The sequence shown here is derived from an EMBL/GenBank/DDBJ whole genome shotgun (WGS) entry which is preliminary data.</text>
</comment>
<accession>A0A4R0Z0A6</accession>
<keyword evidence="7" id="KW-1185">Reference proteome</keyword>